<gene>
    <name evidence="2" type="ORF">Microterr_08020</name>
</gene>
<name>A0ABM8DX16_9MICO</name>
<protein>
    <recommendedName>
        <fullName evidence="4">DUF2993 domain-containing protein</fullName>
    </recommendedName>
</protein>
<reference evidence="2 3" key="1">
    <citation type="submission" date="2022-12" db="EMBL/GenBank/DDBJ databases">
        <title>Microbacterium terricola strain KV-448 chromosome, complete genome.</title>
        <authorList>
            <person name="Oshima T."/>
            <person name="Moriya T."/>
            <person name="Bessho Y."/>
        </authorList>
    </citation>
    <scope>NUCLEOTIDE SEQUENCE [LARGE SCALE GENOMIC DNA]</scope>
    <source>
        <strain evidence="2 3">KV-448</strain>
    </source>
</reference>
<dbReference type="Proteomes" id="UP001317779">
    <property type="component" value="Chromosome"/>
</dbReference>
<dbReference type="Pfam" id="PF11209">
    <property type="entry name" value="LmeA"/>
    <property type="match status" value="1"/>
</dbReference>
<evidence type="ECO:0008006" key="4">
    <source>
        <dbReference type="Google" id="ProtNLM"/>
    </source>
</evidence>
<keyword evidence="1" id="KW-1133">Transmembrane helix</keyword>
<organism evidence="2 3">
    <name type="scientific">Microbacterium terricola</name>
    <dbReference type="NCBI Taxonomy" id="344163"/>
    <lineage>
        <taxon>Bacteria</taxon>
        <taxon>Bacillati</taxon>
        <taxon>Actinomycetota</taxon>
        <taxon>Actinomycetes</taxon>
        <taxon>Micrococcales</taxon>
        <taxon>Microbacteriaceae</taxon>
        <taxon>Microbacterium</taxon>
    </lineage>
</organism>
<evidence type="ECO:0000313" key="2">
    <source>
        <dbReference type="EMBL" id="BDV30142.1"/>
    </source>
</evidence>
<dbReference type="RefSeq" id="WP_263795997.1">
    <property type="nucleotide sequence ID" value="NZ_AP027141.1"/>
</dbReference>
<dbReference type="InterPro" id="IPR021373">
    <property type="entry name" value="DUF2993"/>
</dbReference>
<sequence>MNAATSRSRAGWAWLIGVVIVVGLAIAAWFIGERIAHDLVVKTIRDQVITQLSLPEDQQIDVTVEGMVLPQLIAGTLTEVSIVSDDVPLGQVTGDISVEASGVPIRGDAPADEAHGTLALDVDQLQSLLSTIDGFPAESVGLDEPNVTAATELTFFGATVPLGIALTPSAAEGDLVLTPASLTLGSAEISAADLESRFGSVADRLLKDWHVCIADSLPAGVTLTEVSVIGDEIIALVDIDGAIITDPALQENGTCA</sequence>
<keyword evidence="1" id="KW-0472">Membrane</keyword>
<feature type="transmembrane region" description="Helical" evidence="1">
    <location>
        <begin position="12"/>
        <end position="32"/>
    </location>
</feature>
<dbReference type="EMBL" id="AP027141">
    <property type="protein sequence ID" value="BDV30142.1"/>
    <property type="molecule type" value="Genomic_DNA"/>
</dbReference>
<keyword evidence="1" id="KW-0812">Transmembrane</keyword>
<keyword evidence="3" id="KW-1185">Reference proteome</keyword>
<accession>A0ABM8DX16</accession>
<evidence type="ECO:0000256" key="1">
    <source>
        <dbReference type="SAM" id="Phobius"/>
    </source>
</evidence>
<evidence type="ECO:0000313" key="3">
    <source>
        <dbReference type="Proteomes" id="UP001317779"/>
    </source>
</evidence>
<proteinExistence type="predicted"/>